<dbReference type="EMBL" id="LHPG02000001">
    <property type="protein sequence ID" value="PRW61278.1"/>
    <property type="molecule type" value="Genomic_DNA"/>
</dbReference>
<comment type="caution">
    <text evidence="1">The sequence shown here is derived from an EMBL/GenBank/DDBJ whole genome shotgun (WGS) entry which is preliminary data.</text>
</comment>
<dbReference type="Proteomes" id="UP000239899">
    <property type="component" value="Unassembled WGS sequence"/>
</dbReference>
<evidence type="ECO:0000313" key="2">
    <source>
        <dbReference type="Proteomes" id="UP000239899"/>
    </source>
</evidence>
<reference evidence="1 2" key="1">
    <citation type="journal article" date="2018" name="Plant J.">
        <title>Genome sequences of Chlorella sorokiniana UTEX 1602 and Micractinium conductrix SAG 241.80: implications to maltose excretion by a green alga.</title>
        <authorList>
            <person name="Arriola M.B."/>
            <person name="Velmurugan N."/>
            <person name="Zhang Y."/>
            <person name="Plunkett M.H."/>
            <person name="Hondzo H."/>
            <person name="Barney B.M."/>
        </authorList>
    </citation>
    <scope>NUCLEOTIDE SEQUENCE [LARGE SCALE GENOMIC DNA]</scope>
    <source>
        <strain evidence="2">UTEX 1602</strain>
    </source>
</reference>
<organism evidence="1 2">
    <name type="scientific">Chlorella sorokiniana</name>
    <name type="common">Freshwater green alga</name>
    <dbReference type="NCBI Taxonomy" id="3076"/>
    <lineage>
        <taxon>Eukaryota</taxon>
        <taxon>Viridiplantae</taxon>
        <taxon>Chlorophyta</taxon>
        <taxon>core chlorophytes</taxon>
        <taxon>Trebouxiophyceae</taxon>
        <taxon>Chlorellales</taxon>
        <taxon>Chlorellaceae</taxon>
        <taxon>Chlorella clade</taxon>
        <taxon>Chlorella</taxon>
    </lineage>
</organism>
<name>A0A2P6U4N3_CHLSO</name>
<dbReference type="AlphaFoldDB" id="A0A2P6U4N3"/>
<dbReference type="OrthoDB" id="10386871at2759"/>
<proteinExistence type="predicted"/>
<keyword evidence="2" id="KW-1185">Reference proteome</keyword>
<protein>
    <submittedName>
        <fullName evidence="1">T9SS C-terminal target domain-containing</fullName>
    </submittedName>
</protein>
<sequence length="378" mass="39902">MVALLNGRLPPEMHSCTVPALPAGKVLSYANTPGSPLHAALRACRLAPLPTDRNLVFGAIAPSLQSLSTRDLAGLPALRSFKSAFAPSVSMCAGLIPCNGNLFLGIEGMERSVRMQGSYFSLDYKLSQMQYSQGAAGVPPAWRRADGVGGLPTFWQMDRPDLPATVGHPTPMAILATPWGRVFLGGALRAGSISLVGAQLNLGPQANAWSLWRDATQPALSLRLANAPDINLWGQLALPFRGLPALRQVDILVKPQTGQWWLTTTAQRQAVPARNLAAVVRPIGAVLERLFVGLYQSAAEVNVLIALDVAGSTQGASLRLRFAAGFWALAPEAAAAVGASAIVDEFALILRANQGASSFAKVTLEVGGRAFPMPYALQ</sequence>
<gene>
    <name evidence="1" type="ORF">C2E21_0518</name>
</gene>
<accession>A0A2P6U4N3</accession>
<evidence type="ECO:0000313" key="1">
    <source>
        <dbReference type="EMBL" id="PRW61278.1"/>
    </source>
</evidence>